<dbReference type="STRING" id="1882483.A0A317XNS8"/>
<gene>
    <name evidence="2" type="ORF">BCV70DRAFT_121271</name>
</gene>
<protein>
    <recommendedName>
        <fullName evidence="4">Tetratricopeptide repeat protein 1</fullName>
    </recommendedName>
</protein>
<dbReference type="Proteomes" id="UP000246740">
    <property type="component" value="Unassembled WGS sequence"/>
</dbReference>
<dbReference type="OrthoDB" id="1872379at2759"/>
<dbReference type="AlphaFoldDB" id="A0A317XNS8"/>
<feature type="region of interest" description="Disordered" evidence="1">
    <location>
        <begin position="58"/>
        <end position="113"/>
    </location>
</feature>
<evidence type="ECO:0000256" key="1">
    <source>
        <dbReference type="SAM" id="MobiDB-lite"/>
    </source>
</evidence>
<evidence type="ECO:0000313" key="3">
    <source>
        <dbReference type="Proteomes" id="UP000246740"/>
    </source>
</evidence>
<dbReference type="InterPro" id="IPR052769">
    <property type="entry name" value="TPR_domain_protein"/>
</dbReference>
<keyword evidence="3" id="KW-1185">Reference proteome</keyword>
<evidence type="ECO:0000313" key="2">
    <source>
        <dbReference type="EMBL" id="PWY98940.1"/>
    </source>
</evidence>
<name>A0A317XNS8_9BASI</name>
<dbReference type="PANTHER" id="PTHR46014:SF1">
    <property type="entry name" value="TETRATRICOPEPTIDE REPEAT PROTEIN 1"/>
    <property type="match status" value="1"/>
</dbReference>
<reference evidence="2 3" key="1">
    <citation type="journal article" date="2018" name="Mol. Biol. Evol.">
        <title>Broad Genomic Sampling Reveals a Smut Pathogenic Ancestry of the Fungal Clade Ustilaginomycotina.</title>
        <authorList>
            <person name="Kijpornyongpan T."/>
            <person name="Mondo S.J."/>
            <person name="Barry K."/>
            <person name="Sandor L."/>
            <person name="Lee J."/>
            <person name="Lipzen A."/>
            <person name="Pangilinan J."/>
            <person name="LaButti K."/>
            <person name="Hainaut M."/>
            <person name="Henrissat B."/>
            <person name="Grigoriev I.V."/>
            <person name="Spatafora J.W."/>
            <person name="Aime M.C."/>
        </authorList>
    </citation>
    <scope>NUCLEOTIDE SEQUENCE [LARGE SCALE GENOMIC DNA]</scope>
    <source>
        <strain evidence="2 3">MCA 3645</strain>
    </source>
</reference>
<accession>A0A317XNS8</accession>
<proteinExistence type="predicted"/>
<organism evidence="2 3">
    <name type="scientific">Testicularia cyperi</name>
    <dbReference type="NCBI Taxonomy" id="1882483"/>
    <lineage>
        <taxon>Eukaryota</taxon>
        <taxon>Fungi</taxon>
        <taxon>Dikarya</taxon>
        <taxon>Basidiomycota</taxon>
        <taxon>Ustilaginomycotina</taxon>
        <taxon>Ustilaginomycetes</taxon>
        <taxon>Ustilaginales</taxon>
        <taxon>Anthracoideaceae</taxon>
        <taxon>Testicularia</taxon>
    </lineage>
</organism>
<dbReference type="SUPFAM" id="SSF48452">
    <property type="entry name" value="TPR-like"/>
    <property type="match status" value="1"/>
</dbReference>
<dbReference type="PANTHER" id="PTHR46014">
    <property type="entry name" value="TETRATRICOPEPTIDE REPEAT PROTEIN 1"/>
    <property type="match status" value="1"/>
</dbReference>
<dbReference type="InterPro" id="IPR011990">
    <property type="entry name" value="TPR-like_helical_dom_sf"/>
</dbReference>
<dbReference type="Gene3D" id="1.25.40.10">
    <property type="entry name" value="Tetratricopeptide repeat domain"/>
    <property type="match status" value="1"/>
</dbReference>
<feature type="region of interest" description="Disordered" evidence="1">
    <location>
        <begin position="1"/>
        <end position="22"/>
    </location>
</feature>
<feature type="compositionally biased region" description="Acidic residues" evidence="1">
    <location>
        <begin position="66"/>
        <end position="80"/>
    </location>
</feature>
<sequence>MAIIEALPDTPHDSEDGKSVIPPEAQRLKTEANAKYAVKDYDAALSIYLDILALLPTRPKPKPATEDVDEPDQDVDEDIGADSNPDTKCDDQAPRKATLSEQTTTEATETEPEELKKFRSAINANLAAVYLQQEQWKATVLACNESLLDVGVETNFKALHRRASANEKIGGWAGLSASLEDNKQLLSCTALPESQRRAVQNKITTLQPQVEAAANREKDEMMDKLKGLGNSILGTFGLSTDNFQFTQQPGGGYSMNFKR</sequence>
<dbReference type="EMBL" id="KZ819196">
    <property type="protein sequence ID" value="PWY98940.1"/>
    <property type="molecule type" value="Genomic_DNA"/>
</dbReference>
<feature type="compositionally biased region" description="Basic and acidic residues" evidence="1">
    <location>
        <begin position="85"/>
        <end position="94"/>
    </location>
</feature>
<dbReference type="InParanoid" id="A0A317XNS8"/>
<evidence type="ECO:0008006" key="4">
    <source>
        <dbReference type="Google" id="ProtNLM"/>
    </source>
</evidence>